<dbReference type="HOGENOM" id="CLU_035156_0_0_1"/>
<dbReference type="VEuPathDB" id="FungiDB:MELLADRAFT_111276"/>
<dbReference type="AlphaFoldDB" id="F4S2K9"/>
<evidence type="ECO:0000313" key="2">
    <source>
        <dbReference type="EMBL" id="EGG01021.1"/>
    </source>
</evidence>
<feature type="compositionally biased region" description="Polar residues" evidence="1">
    <location>
        <begin position="100"/>
        <end position="109"/>
    </location>
</feature>
<evidence type="ECO:0000256" key="1">
    <source>
        <dbReference type="SAM" id="MobiDB-lite"/>
    </source>
</evidence>
<protein>
    <submittedName>
        <fullName evidence="2">Uncharacterized protein</fullName>
    </submittedName>
</protein>
<accession>F4S2K9</accession>
<organism evidence="3">
    <name type="scientific">Melampsora larici-populina (strain 98AG31 / pathotype 3-4-7)</name>
    <name type="common">Poplar leaf rust fungus</name>
    <dbReference type="NCBI Taxonomy" id="747676"/>
    <lineage>
        <taxon>Eukaryota</taxon>
        <taxon>Fungi</taxon>
        <taxon>Dikarya</taxon>
        <taxon>Basidiomycota</taxon>
        <taxon>Pucciniomycotina</taxon>
        <taxon>Pucciniomycetes</taxon>
        <taxon>Pucciniales</taxon>
        <taxon>Melampsoraceae</taxon>
        <taxon>Melampsora</taxon>
    </lineage>
</organism>
<dbReference type="GeneID" id="18924332"/>
<dbReference type="EMBL" id="GL883141">
    <property type="protein sequence ID" value="EGG01021.1"/>
    <property type="molecule type" value="Genomic_DNA"/>
</dbReference>
<feature type="region of interest" description="Disordered" evidence="1">
    <location>
        <begin position="1"/>
        <end position="160"/>
    </location>
</feature>
<feature type="compositionally biased region" description="Low complexity" evidence="1">
    <location>
        <begin position="150"/>
        <end position="160"/>
    </location>
</feature>
<dbReference type="RefSeq" id="XP_007415621.1">
    <property type="nucleotide sequence ID" value="XM_007415559.1"/>
</dbReference>
<feature type="compositionally biased region" description="Basic residues" evidence="1">
    <location>
        <begin position="75"/>
        <end position="86"/>
    </location>
</feature>
<feature type="compositionally biased region" description="Low complexity" evidence="1">
    <location>
        <begin position="48"/>
        <end position="59"/>
    </location>
</feature>
<name>F4S2K9_MELLP</name>
<evidence type="ECO:0000313" key="3">
    <source>
        <dbReference type="Proteomes" id="UP000001072"/>
    </source>
</evidence>
<gene>
    <name evidence="2" type="ORF">MELLADRAFT_111276</name>
</gene>
<dbReference type="Proteomes" id="UP000001072">
    <property type="component" value="Unassembled WGS sequence"/>
</dbReference>
<feature type="compositionally biased region" description="Polar residues" evidence="1">
    <location>
        <begin position="119"/>
        <end position="142"/>
    </location>
</feature>
<dbReference type="KEGG" id="mlr:MELLADRAFT_111276"/>
<sequence length="425" mass="46913">MNLNQSGTSELLTSENVNSEEDNSMHVERSSETTDVPMDWSSVTNFDGSASSQVAQSSGLDQGILPGPPSSKSTVPRKRGRPRGTHHPMNDAKRAKIVTSIETSSSVNPDPSIPLESEGASNCLSSSEHISVPSPGSSNVQHSDLRRSSRIQSMQSQSTSNIATVVRPVRHHLVEVAERFGPPPYTGTMFADIDKTMTQTYNRRGLFKAVLNSCPTFLSRVDARIREEVIEELTETPKTRWSKATSLNRDTYDVWLHHLNEELNQRYGKFANANSIVSCGPALSTTVETTKLLKISGKNYTSNHLAAGKGNSAIEYHNQGQRRFGYIQYAFRTQLIETVFLVVDQFTQLNASDSRRDCFVSHPRLQAAIVYSKIERSAVIDMRDLMGHVIVLPYPPGHLGISHETLGIVGLRNIISADADSTTDW</sequence>
<feature type="compositionally biased region" description="Polar residues" evidence="1">
    <location>
        <begin position="1"/>
        <end position="17"/>
    </location>
</feature>
<proteinExistence type="predicted"/>
<keyword evidence="3" id="KW-1185">Reference proteome</keyword>
<feature type="compositionally biased region" description="Basic and acidic residues" evidence="1">
    <location>
        <begin position="23"/>
        <end position="32"/>
    </location>
</feature>
<reference evidence="3" key="1">
    <citation type="journal article" date="2011" name="Proc. Natl. Acad. Sci. U.S.A.">
        <title>Obligate biotrophy features unraveled by the genomic analysis of rust fungi.</title>
        <authorList>
            <person name="Duplessis S."/>
            <person name="Cuomo C.A."/>
            <person name="Lin Y.-C."/>
            <person name="Aerts A."/>
            <person name="Tisserant E."/>
            <person name="Veneault-Fourrey C."/>
            <person name="Joly D.L."/>
            <person name="Hacquard S."/>
            <person name="Amselem J."/>
            <person name="Cantarel B.L."/>
            <person name="Chiu R."/>
            <person name="Coutinho P.M."/>
            <person name="Feau N."/>
            <person name="Field M."/>
            <person name="Frey P."/>
            <person name="Gelhaye E."/>
            <person name="Goldberg J."/>
            <person name="Grabherr M.G."/>
            <person name="Kodira C.D."/>
            <person name="Kohler A."/>
            <person name="Kuees U."/>
            <person name="Lindquist E.A."/>
            <person name="Lucas S.M."/>
            <person name="Mago R."/>
            <person name="Mauceli E."/>
            <person name="Morin E."/>
            <person name="Murat C."/>
            <person name="Pangilinan J.L."/>
            <person name="Park R."/>
            <person name="Pearson M."/>
            <person name="Quesneville H."/>
            <person name="Rouhier N."/>
            <person name="Sakthikumar S."/>
            <person name="Salamov A.A."/>
            <person name="Schmutz J."/>
            <person name="Selles B."/>
            <person name="Shapiro H."/>
            <person name="Tanguay P."/>
            <person name="Tuskan G.A."/>
            <person name="Henrissat B."/>
            <person name="Van de Peer Y."/>
            <person name="Rouze P."/>
            <person name="Ellis J.G."/>
            <person name="Dodds P.N."/>
            <person name="Schein J.E."/>
            <person name="Zhong S."/>
            <person name="Hamelin R.C."/>
            <person name="Grigoriev I.V."/>
            <person name="Szabo L.J."/>
            <person name="Martin F."/>
        </authorList>
    </citation>
    <scope>NUCLEOTIDE SEQUENCE [LARGE SCALE GENOMIC DNA]</scope>
    <source>
        <strain evidence="3">98AG31 / pathotype 3-4-7</strain>
    </source>
</reference>
<dbReference type="InParanoid" id="F4S2K9"/>